<evidence type="ECO:0000313" key="9">
    <source>
        <dbReference type="EMBL" id="SER90450.1"/>
    </source>
</evidence>
<feature type="disulfide bond" description="Redox-active" evidence="7">
    <location>
        <begin position="30"/>
        <end position="33"/>
    </location>
</feature>
<evidence type="ECO:0000313" key="10">
    <source>
        <dbReference type="Proteomes" id="UP000198815"/>
    </source>
</evidence>
<name>A0A1H9SZJ2_9ACTN</name>
<dbReference type="InterPro" id="IPR036249">
    <property type="entry name" value="Thioredoxin-like_sf"/>
</dbReference>
<dbReference type="STRING" id="64702.SAMN05443377_11747"/>
<dbReference type="PIRSF" id="PIRSF000077">
    <property type="entry name" value="Thioredoxin"/>
    <property type="match status" value="1"/>
</dbReference>
<evidence type="ECO:0000256" key="5">
    <source>
        <dbReference type="ARBA" id="ARBA00023284"/>
    </source>
</evidence>
<accession>A0A1H9SZJ2</accession>
<dbReference type="PANTHER" id="PTHR45663">
    <property type="entry name" value="GEO12009P1"/>
    <property type="match status" value="1"/>
</dbReference>
<dbReference type="InterPro" id="IPR013766">
    <property type="entry name" value="Thioredoxin_domain"/>
</dbReference>
<dbReference type="EMBL" id="FOGZ01000017">
    <property type="protein sequence ID" value="SER90450.1"/>
    <property type="molecule type" value="Genomic_DNA"/>
</dbReference>
<evidence type="ECO:0000256" key="3">
    <source>
        <dbReference type="ARBA" id="ARBA00022982"/>
    </source>
</evidence>
<gene>
    <name evidence="9" type="ORF">SAMN05443377_11747</name>
</gene>
<comment type="similarity">
    <text evidence="1 6">Belongs to the thioredoxin family.</text>
</comment>
<dbReference type="OrthoDB" id="9790390at2"/>
<dbReference type="AlphaFoldDB" id="A0A1H9SZJ2"/>
<keyword evidence="5 7" id="KW-0676">Redox-active center</keyword>
<evidence type="ECO:0000256" key="2">
    <source>
        <dbReference type="ARBA" id="ARBA00022448"/>
    </source>
</evidence>
<dbReference type="SUPFAM" id="SSF52833">
    <property type="entry name" value="Thioredoxin-like"/>
    <property type="match status" value="1"/>
</dbReference>
<evidence type="ECO:0000256" key="6">
    <source>
        <dbReference type="PIRNR" id="PIRNR000077"/>
    </source>
</evidence>
<evidence type="ECO:0000256" key="7">
    <source>
        <dbReference type="PIRSR" id="PIRSR000077-4"/>
    </source>
</evidence>
<dbReference type="PROSITE" id="PS51352">
    <property type="entry name" value="THIOREDOXIN_2"/>
    <property type="match status" value="1"/>
</dbReference>
<sequence>MATVQLTQGNFTQIVDAAPTVLLHFWAPWCSSCTAFSQILAASSERHADIVFATINTDEQQGLAAAANITSVPTLIVIKNGRAVHTQHGAVSAAVLESMLDELSRLG</sequence>
<evidence type="ECO:0000256" key="1">
    <source>
        <dbReference type="ARBA" id="ARBA00008987"/>
    </source>
</evidence>
<organism evidence="9 10">
    <name type="scientific">Propionibacterium cyclohexanicum</name>
    <dbReference type="NCBI Taxonomy" id="64702"/>
    <lineage>
        <taxon>Bacteria</taxon>
        <taxon>Bacillati</taxon>
        <taxon>Actinomycetota</taxon>
        <taxon>Actinomycetes</taxon>
        <taxon>Propionibacteriales</taxon>
        <taxon>Propionibacteriaceae</taxon>
        <taxon>Propionibacterium</taxon>
    </lineage>
</organism>
<reference evidence="9 10" key="1">
    <citation type="submission" date="2016-10" db="EMBL/GenBank/DDBJ databases">
        <authorList>
            <person name="de Groot N.N."/>
        </authorList>
    </citation>
    <scope>NUCLEOTIDE SEQUENCE [LARGE SCALE GENOMIC DNA]</scope>
    <source>
        <strain evidence="9 10">DSM 16859</strain>
    </source>
</reference>
<keyword evidence="3" id="KW-0249">Electron transport</keyword>
<keyword evidence="4 7" id="KW-1015">Disulfide bond</keyword>
<dbReference type="Pfam" id="PF00085">
    <property type="entry name" value="Thioredoxin"/>
    <property type="match status" value="1"/>
</dbReference>
<dbReference type="GO" id="GO:0005829">
    <property type="term" value="C:cytosol"/>
    <property type="evidence" value="ECO:0007669"/>
    <property type="project" value="TreeGrafter"/>
</dbReference>
<keyword evidence="10" id="KW-1185">Reference proteome</keyword>
<dbReference type="Gene3D" id="3.40.30.10">
    <property type="entry name" value="Glutaredoxin"/>
    <property type="match status" value="1"/>
</dbReference>
<feature type="domain" description="Thioredoxin" evidence="8">
    <location>
        <begin position="1"/>
        <end position="105"/>
    </location>
</feature>
<proteinExistence type="inferred from homology"/>
<dbReference type="Proteomes" id="UP000198815">
    <property type="component" value="Unassembled WGS sequence"/>
</dbReference>
<dbReference type="PANTHER" id="PTHR45663:SF40">
    <property type="entry name" value="THIOREDOXIN 2"/>
    <property type="match status" value="1"/>
</dbReference>
<evidence type="ECO:0000259" key="8">
    <source>
        <dbReference type="PROSITE" id="PS51352"/>
    </source>
</evidence>
<dbReference type="CDD" id="cd02947">
    <property type="entry name" value="TRX_family"/>
    <property type="match status" value="1"/>
</dbReference>
<protein>
    <recommendedName>
        <fullName evidence="6">Thioredoxin</fullName>
    </recommendedName>
</protein>
<dbReference type="RefSeq" id="WP_091970184.1">
    <property type="nucleotide sequence ID" value="NZ_FOGZ01000017.1"/>
</dbReference>
<dbReference type="GO" id="GO:0015035">
    <property type="term" value="F:protein-disulfide reductase activity"/>
    <property type="evidence" value="ECO:0007669"/>
    <property type="project" value="InterPro"/>
</dbReference>
<evidence type="ECO:0000256" key="4">
    <source>
        <dbReference type="ARBA" id="ARBA00023157"/>
    </source>
</evidence>
<keyword evidence="2" id="KW-0813">Transport</keyword>
<dbReference type="InterPro" id="IPR005746">
    <property type="entry name" value="Thioredoxin"/>
</dbReference>